<evidence type="ECO:0000313" key="8">
    <source>
        <dbReference type="Proteomes" id="UP000515211"/>
    </source>
</evidence>
<feature type="compositionally biased region" description="Polar residues" evidence="6">
    <location>
        <begin position="579"/>
        <end position="609"/>
    </location>
</feature>
<feature type="region of interest" description="Disordered" evidence="6">
    <location>
        <begin position="689"/>
        <end position="800"/>
    </location>
</feature>
<dbReference type="GO" id="GO:0005768">
    <property type="term" value="C:endosome"/>
    <property type="evidence" value="ECO:0007669"/>
    <property type="project" value="TreeGrafter"/>
</dbReference>
<evidence type="ECO:0000256" key="6">
    <source>
        <dbReference type="SAM" id="MobiDB-lite"/>
    </source>
</evidence>
<dbReference type="InterPro" id="IPR013809">
    <property type="entry name" value="ENTH"/>
</dbReference>
<dbReference type="Gene3D" id="1.25.40.90">
    <property type="match status" value="1"/>
</dbReference>
<evidence type="ECO:0000313" key="9">
    <source>
        <dbReference type="RefSeq" id="XP_015962913.1"/>
    </source>
</evidence>
<feature type="compositionally biased region" description="Polar residues" evidence="6">
    <location>
        <begin position="426"/>
        <end position="447"/>
    </location>
</feature>
<dbReference type="Proteomes" id="UP000515211">
    <property type="component" value="Chromosome 4"/>
</dbReference>
<feature type="domain" description="ENTH" evidence="7">
    <location>
        <begin position="18"/>
        <end position="150"/>
    </location>
</feature>
<dbReference type="SUPFAM" id="SSF48464">
    <property type="entry name" value="ENTH/VHS domain"/>
    <property type="match status" value="1"/>
</dbReference>
<keyword evidence="8" id="KW-1185">Reference proteome</keyword>
<evidence type="ECO:0000256" key="5">
    <source>
        <dbReference type="ARBA" id="ARBA00023329"/>
    </source>
</evidence>
<feature type="compositionally biased region" description="Low complexity" evidence="6">
    <location>
        <begin position="568"/>
        <end position="578"/>
    </location>
</feature>
<dbReference type="PANTHER" id="PTHR12276">
    <property type="entry name" value="EPSIN/ENT-RELATED"/>
    <property type="match status" value="1"/>
</dbReference>
<feature type="compositionally biased region" description="Polar residues" evidence="6">
    <location>
        <begin position="691"/>
        <end position="716"/>
    </location>
</feature>
<dbReference type="GO" id="GO:0005543">
    <property type="term" value="F:phospholipid binding"/>
    <property type="evidence" value="ECO:0007669"/>
    <property type="project" value="TreeGrafter"/>
</dbReference>
<evidence type="ECO:0000259" key="7">
    <source>
        <dbReference type="PROSITE" id="PS50942"/>
    </source>
</evidence>
<feature type="region of interest" description="Disordered" evidence="6">
    <location>
        <begin position="426"/>
        <end position="483"/>
    </location>
</feature>
<keyword evidence="5" id="KW-0968">Cytoplasmic vesicle</keyword>
<dbReference type="PANTHER" id="PTHR12276:SF91">
    <property type="entry name" value="CLATHRIN INTERACTOR EPSIN 2-RELATED"/>
    <property type="match status" value="1"/>
</dbReference>
<feature type="compositionally biased region" description="Basic and acidic residues" evidence="6">
    <location>
        <begin position="180"/>
        <end position="240"/>
    </location>
</feature>
<protein>
    <submittedName>
        <fullName evidence="9">Clathrin interactor epsin 3 isoform X1</fullName>
    </submittedName>
</protein>
<dbReference type="FunFam" id="1.25.40.90:FF:000006">
    <property type="entry name" value="Clathrin interactor 1"/>
    <property type="match status" value="1"/>
</dbReference>
<feature type="compositionally biased region" description="Polar residues" evidence="6">
    <location>
        <begin position="618"/>
        <end position="629"/>
    </location>
</feature>
<dbReference type="AlphaFoldDB" id="A0A6P4D5W1"/>
<dbReference type="OrthoDB" id="4033880at2759"/>
<dbReference type="GO" id="GO:0030125">
    <property type="term" value="C:clathrin vesicle coat"/>
    <property type="evidence" value="ECO:0007669"/>
    <property type="project" value="TreeGrafter"/>
</dbReference>
<feature type="compositionally biased region" description="Basic and acidic residues" evidence="6">
    <location>
        <begin position="152"/>
        <end position="161"/>
    </location>
</feature>
<evidence type="ECO:0000256" key="2">
    <source>
        <dbReference type="ARBA" id="ARBA00004555"/>
    </source>
</evidence>
<dbReference type="RefSeq" id="XP_015962913.1">
    <property type="nucleotide sequence ID" value="XM_016107427.2"/>
</dbReference>
<dbReference type="Pfam" id="PF01417">
    <property type="entry name" value="ENTH"/>
    <property type="match status" value="1"/>
</dbReference>
<feature type="compositionally biased region" description="Polar residues" evidence="6">
    <location>
        <begin position="329"/>
        <end position="338"/>
    </location>
</feature>
<evidence type="ECO:0000256" key="1">
    <source>
        <dbReference type="ARBA" id="ARBA00004132"/>
    </source>
</evidence>
<comment type="subcellular location">
    <subcellularLocation>
        <location evidence="1">Cytoplasmic vesicle</location>
        <location evidence="1">Clathrin-coated vesicle</location>
    </subcellularLocation>
    <subcellularLocation>
        <location evidence="2">Golgi apparatus</location>
    </subcellularLocation>
</comment>
<evidence type="ECO:0000256" key="4">
    <source>
        <dbReference type="ARBA" id="ARBA00023034"/>
    </source>
</evidence>
<accession>A0A6P4D5W1</accession>
<dbReference type="KEGG" id="adu:107486862"/>
<evidence type="ECO:0000313" key="10">
    <source>
        <dbReference type="RefSeq" id="XP_020997038.1"/>
    </source>
</evidence>
<sequence length="1035" mass="109644">MKKAIGQTVRDLKRGVNKKVLKVPGIEQKVLDATSNEPWGPHGSLLSDIAQATRNPHEYQMIMSVIWKRVNDTGKNWRHVYKALTVLEYLVAHGSERVIDDIREHAYQISTLSEFQYVDSSGRDQGINVRKKSQGLVLLVNDKEKIIEVRQKAAANRDKFRNTSGNGMYRPGSGSGAYGDRYDDDRYGNREEDRNGYGYGREREPGYRDDDRYSRDGDRYGREYEERYSRDGYRDDDYRGRSQSVDYAYDTRSRSSDRDRDDDGQYSSRGSSAKAEDNSLEARLEKKLSEQNMGVPPSYEEAIGESYSPAHSERDVEASVASAPRDSSPHVNDNPSQISAPTASSTSTSNNPTEATAVASTAASGKQGTEATDDFFDPRVATTGSPVTSNNVEMDFLGSLPYPFSSNALPLGPAVAEIATHEGNANTGSTASLAAPSPGSNFDQQSFEDPFGDTPFKAVPNNDAAPSQPQTFQNLGPSQSSGLNADSVTNFGFGNSFSVVPYSAAAPGDTHHISSNSQFLSQDFSSPQQEIDILADILPPAPSPEMASQHNFSSPAVALYPPSFSSSSSQMASPFSEPTGQLSQQGFSATTSQPSQGFSLPTGQFSEQAFSAPAVAQPSPSFPASSNQMPLPFSEPTGQLGQLGFSAATSQPSQAVSVPTDQFPQQTLSAPTSQYAQPFLSHARQPDLHAFSSSTGHSMLPPFTSQGGQPAQSSGHMYSAFHPQDGSFTSGAPHASAQSQNGYNGAMNSGSYLPQGSTASIPSHVAPQAPTGHLSQNTNFINYGGSSPHTTSHMVSHSSTPQAAQFNGQSFMGQQGSAAHLSSPLPHQSLAPSAAPYAVSTSSSSMVSQPGKDKFETKSTVWADTLSRGLVNLNISGPKTNPLADIGVDFDSINRKEKRMEKPTTTAVTSTVTMGKAMGAGSGIGRVGAGALRTPQNPMMGSGMGMGMGMGMNNVPGAGMGMGIGMNNGPGAGMGMGGYGGINPSMGMGMGMGMGQGVQMQPPIGMPPGSNMPGNYNNPMMGPGSYAQQPYGGYR</sequence>
<keyword evidence="4" id="KW-0333">Golgi apparatus</keyword>
<dbReference type="PROSITE" id="PS50942">
    <property type="entry name" value="ENTH"/>
    <property type="match status" value="1"/>
</dbReference>
<proteinExistence type="inferred from homology"/>
<feature type="region of interest" description="Disordered" evidence="6">
    <location>
        <begin position="152"/>
        <end position="390"/>
    </location>
</feature>
<feature type="compositionally biased region" description="Basic and acidic residues" evidence="6">
    <location>
        <begin position="274"/>
        <end position="289"/>
    </location>
</feature>
<comment type="similarity">
    <text evidence="3">Belongs to the epsin family.</text>
</comment>
<feature type="region of interest" description="Disordered" evidence="6">
    <location>
        <begin position="568"/>
        <end position="666"/>
    </location>
</feature>
<dbReference type="InterPro" id="IPR008942">
    <property type="entry name" value="ENTH_VHS"/>
</dbReference>
<feature type="region of interest" description="Disordered" evidence="6">
    <location>
        <begin position="813"/>
        <end position="836"/>
    </location>
</feature>
<dbReference type="GO" id="GO:0030276">
    <property type="term" value="F:clathrin binding"/>
    <property type="evidence" value="ECO:0007669"/>
    <property type="project" value="TreeGrafter"/>
</dbReference>
<gene>
    <name evidence="9 10" type="primary">LOC107486862</name>
</gene>
<dbReference type="GO" id="GO:0005886">
    <property type="term" value="C:plasma membrane"/>
    <property type="evidence" value="ECO:0007669"/>
    <property type="project" value="TreeGrafter"/>
</dbReference>
<feature type="compositionally biased region" description="Low complexity" evidence="6">
    <location>
        <begin position="786"/>
        <end position="800"/>
    </location>
</feature>
<feature type="compositionally biased region" description="Polar residues" evidence="6">
    <location>
        <begin position="773"/>
        <end position="785"/>
    </location>
</feature>
<name>A0A6P4D5W1_ARADU</name>
<organism evidence="9">
    <name type="scientific">Arachis duranensis</name>
    <name type="common">Wild peanut</name>
    <dbReference type="NCBI Taxonomy" id="130453"/>
    <lineage>
        <taxon>Eukaryota</taxon>
        <taxon>Viridiplantae</taxon>
        <taxon>Streptophyta</taxon>
        <taxon>Embryophyta</taxon>
        <taxon>Tracheophyta</taxon>
        <taxon>Spermatophyta</taxon>
        <taxon>Magnoliopsida</taxon>
        <taxon>eudicotyledons</taxon>
        <taxon>Gunneridae</taxon>
        <taxon>Pentapetalae</taxon>
        <taxon>rosids</taxon>
        <taxon>fabids</taxon>
        <taxon>Fabales</taxon>
        <taxon>Fabaceae</taxon>
        <taxon>Papilionoideae</taxon>
        <taxon>50 kb inversion clade</taxon>
        <taxon>dalbergioids sensu lato</taxon>
        <taxon>Dalbergieae</taxon>
        <taxon>Pterocarpus clade</taxon>
        <taxon>Arachis</taxon>
    </lineage>
</organism>
<feature type="compositionally biased region" description="Polar residues" evidence="6">
    <location>
        <begin position="464"/>
        <end position="483"/>
    </location>
</feature>
<feature type="compositionally biased region" description="Polar residues" evidence="6">
    <location>
        <begin position="726"/>
        <end position="761"/>
    </location>
</feature>
<reference evidence="9" key="2">
    <citation type="submission" date="2022-04" db="UniProtKB">
        <authorList>
            <consortium name="RefSeq"/>
        </authorList>
    </citation>
    <scope>IDENTIFICATION</scope>
    <source>
        <tissue evidence="9 10">Whole plant</tissue>
    </source>
</reference>
<evidence type="ECO:0000256" key="3">
    <source>
        <dbReference type="ARBA" id="ARBA00010130"/>
    </source>
</evidence>
<dbReference type="RefSeq" id="XP_015962913.1">
    <property type="nucleotide sequence ID" value="XM_016107427.3"/>
</dbReference>
<dbReference type="RefSeq" id="XP_020997038.1">
    <property type="nucleotide sequence ID" value="XM_021141379.2"/>
</dbReference>
<reference evidence="8" key="1">
    <citation type="journal article" date="2016" name="Nat. Genet.">
        <title>The genome sequences of Arachis duranensis and Arachis ipaensis, the diploid ancestors of cultivated peanut.</title>
        <authorList>
            <person name="Bertioli D.J."/>
            <person name="Cannon S.B."/>
            <person name="Froenicke L."/>
            <person name="Huang G."/>
            <person name="Farmer A.D."/>
            <person name="Cannon E.K."/>
            <person name="Liu X."/>
            <person name="Gao D."/>
            <person name="Clevenger J."/>
            <person name="Dash S."/>
            <person name="Ren L."/>
            <person name="Moretzsohn M.C."/>
            <person name="Shirasawa K."/>
            <person name="Huang W."/>
            <person name="Vidigal B."/>
            <person name="Abernathy B."/>
            <person name="Chu Y."/>
            <person name="Niederhuth C.E."/>
            <person name="Umale P."/>
            <person name="Araujo A.C."/>
            <person name="Kozik A."/>
            <person name="Kim K.D."/>
            <person name="Burow M.D."/>
            <person name="Varshney R.K."/>
            <person name="Wang X."/>
            <person name="Zhang X."/>
            <person name="Barkley N."/>
            <person name="Guimaraes P.M."/>
            <person name="Isobe S."/>
            <person name="Guo B."/>
            <person name="Liao B."/>
            <person name="Stalker H.T."/>
            <person name="Schmitz R.J."/>
            <person name="Scheffler B.E."/>
            <person name="Leal-Bertioli S.C."/>
            <person name="Xun X."/>
            <person name="Jackson S.A."/>
            <person name="Michelmore R."/>
            <person name="Ozias-Akins P."/>
        </authorList>
    </citation>
    <scope>NUCLEOTIDE SEQUENCE [LARGE SCALE GENOMIC DNA]</scope>
    <source>
        <strain evidence="8">cv. V14167</strain>
    </source>
</reference>
<feature type="compositionally biased region" description="Polar residues" evidence="6">
    <location>
        <begin position="647"/>
        <end position="666"/>
    </location>
</feature>
<dbReference type="SMART" id="SM00273">
    <property type="entry name" value="ENTH"/>
    <property type="match status" value="1"/>
</dbReference>
<feature type="compositionally biased region" description="Low complexity" evidence="6">
    <location>
        <begin position="339"/>
        <end position="364"/>
    </location>
</feature>
<dbReference type="GO" id="GO:0006897">
    <property type="term" value="P:endocytosis"/>
    <property type="evidence" value="ECO:0007669"/>
    <property type="project" value="TreeGrafter"/>
</dbReference>
<feature type="compositionally biased region" description="Basic and acidic residues" evidence="6">
    <location>
        <begin position="249"/>
        <end position="263"/>
    </location>
</feature>
<dbReference type="GO" id="GO:0005794">
    <property type="term" value="C:Golgi apparatus"/>
    <property type="evidence" value="ECO:0007669"/>
    <property type="project" value="UniProtKB-SubCell"/>
</dbReference>
<dbReference type="CDD" id="cd03571">
    <property type="entry name" value="ENTH"/>
    <property type="match status" value="1"/>
</dbReference>
<dbReference type="GeneID" id="107486862"/>